<dbReference type="KEGG" id="umr:103669762"/>
<dbReference type="Proteomes" id="UP000261680">
    <property type="component" value="Unplaced"/>
</dbReference>
<gene>
    <name evidence="2" type="primary">LOC103669762</name>
</gene>
<protein>
    <submittedName>
        <fullName evidence="2">Uncharacterized protein LOC103669762</fullName>
    </submittedName>
</protein>
<dbReference type="AlphaFoldDB" id="A0A8M1GG17"/>
<accession>A0A8M1GG17</accession>
<sequence length="219" mass="24203">MDGRGDGKIKGCLDTWPLRFSPPIHEGARTHRARRFSPGDAALGRSPRPSCISARSGREGGFLLVPAASPSGPEPSSTVPHLLRVVPFDPRRQQSRRPGPCELCGCLGSRWRLSLGRLCGPSRRQHPFLPRRTVVRSARCPPTPVCRAEACWGVSVGLLQEWPLLKSCAAWVVSPDSVYSKAWRKMRSRWNPDTCDLLLCGILLALGVLPRSWRLLEEA</sequence>
<dbReference type="RefSeq" id="XP_040494608.1">
    <property type="nucleotide sequence ID" value="XM_040638674.1"/>
</dbReference>
<keyword evidence="1" id="KW-1185">Reference proteome</keyword>
<dbReference type="OrthoDB" id="10640324at2759"/>
<name>A0A8M1GG17_URSMA</name>
<proteinExistence type="predicted"/>
<evidence type="ECO:0000313" key="1">
    <source>
        <dbReference type="Proteomes" id="UP000261680"/>
    </source>
</evidence>
<organism evidence="1 2">
    <name type="scientific">Ursus maritimus</name>
    <name type="common">Polar bear</name>
    <name type="synonym">Thalarctos maritimus</name>
    <dbReference type="NCBI Taxonomy" id="29073"/>
    <lineage>
        <taxon>Eukaryota</taxon>
        <taxon>Metazoa</taxon>
        <taxon>Chordata</taxon>
        <taxon>Craniata</taxon>
        <taxon>Vertebrata</taxon>
        <taxon>Euteleostomi</taxon>
        <taxon>Mammalia</taxon>
        <taxon>Eutheria</taxon>
        <taxon>Laurasiatheria</taxon>
        <taxon>Carnivora</taxon>
        <taxon>Caniformia</taxon>
        <taxon>Ursidae</taxon>
        <taxon>Ursus</taxon>
    </lineage>
</organism>
<reference evidence="2" key="1">
    <citation type="submission" date="2025-08" db="UniProtKB">
        <authorList>
            <consortium name="RefSeq"/>
        </authorList>
    </citation>
    <scope>IDENTIFICATION</scope>
    <source>
        <tissue evidence="2">Whole blood</tissue>
    </source>
</reference>
<evidence type="ECO:0000313" key="2">
    <source>
        <dbReference type="RefSeq" id="XP_040494608.1"/>
    </source>
</evidence>
<dbReference type="GeneID" id="103669762"/>